<dbReference type="OrthoDB" id="9813719at2"/>
<dbReference type="PANTHER" id="PTHR10629">
    <property type="entry name" value="CYTOSINE-SPECIFIC METHYLTRANSFERASE"/>
    <property type="match status" value="1"/>
</dbReference>
<dbReference type="PANTHER" id="PTHR10629:SF52">
    <property type="entry name" value="DNA (CYTOSINE-5)-METHYLTRANSFERASE 1"/>
    <property type="match status" value="1"/>
</dbReference>
<evidence type="ECO:0000256" key="3">
    <source>
        <dbReference type="ARBA" id="ARBA00022679"/>
    </source>
</evidence>
<dbReference type="PROSITE" id="PS00095">
    <property type="entry name" value="C5_MTASE_2"/>
    <property type="match status" value="1"/>
</dbReference>
<keyword evidence="8" id="KW-0614">Plasmid</keyword>
<dbReference type="InterPro" id="IPR031303">
    <property type="entry name" value="C5_meth_CS"/>
</dbReference>
<dbReference type="InterPro" id="IPR029063">
    <property type="entry name" value="SAM-dependent_MTases_sf"/>
</dbReference>
<evidence type="ECO:0000256" key="7">
    <source>
        <dbReference type="PROSITE-ProRule" id="PRU01016"/>
    </source>
</evidence>
<protein>
    <recommendedName>
        <fullName evidence="1">DNA (cytosine-5-)-methyltransferase</fullName>
        <ecNumber evidence="1">2.1.1.37</ecNumber>
    </recommendedName>
</protein>
<dbReference type="Pfam" id="PF00145">
    <property type="entry name" value="DNA_methylase"/>
    <property type="match status" value="2"/>
</dbReference>
<dbReference type="EMBL" id="CP001624">
    <property type="protein sequence ID" value="ACS60079.1"/>
    <property type="molecule type" value="Genomic_DNA"/>
</dbReference>
<keyword evidence="2 7" id="KW-0489">Methyltransferase</keyword>
<dbReference type="GO" id="GO:0003886">
    <property type="term" value="F:DNA (cytosine-5-)-methyltransferase activity"/>
    <property type="evidence" value="ECO:0007669"/>
    <property type="project" value="UniProtKB-EC"/>
</dbReference>
<dbReference type="Gene3D" id="3.40.50.150">
    <property type="entry name" value="Vaccinia Virus protein VP39"/>
    <property type="match status" value="1"/>
</dbReference>
<dbReference type="Gene3D" id="3.90.120.10">
    <property type="entry name" value="DNA Methylase, subunit A, domain 2"/>
    <property type="match status" value="1"/>
</dbReference>
<dbReference type="EC" id="2.1.1.37" evidence="1"/>
<gene>
    <name evidence="8" type="ordered locus">Rleg_7069</name>
</gene>
<dbReference type="InterPro" id="IPR001525">
    <property type="entry name" value="C5_MeTfrase"/>
</dbReference>
<dbReference type="GO" id="GO:0003677">
    <property type="term" value="F:DNA binding"/>
    <property type="evidence" value="ECO:0007669"/>
    <property type="project" value="TreeGrafter"/>
</dbReference>
<dbReference type="InterPro" id="IPR050390">
    <property type="entry name" value="C5-Methyltransferase"/>
</dbReference>
<dbReference type="SUPFAM" id="SSF53335">
    <property type="entry name" value="S-adenosyl-L-methionine-dependent methyltransferases"/>
    <property type="match status" value="1"/>
</dbReference>
<keyword evidence="5" id="KW-0680">Restriction system</keyword>
<evidence type="ECO:0000256" key="6">
    <source>
        <dbReference type="ARBA" id="ARBA00047422"/>
    </source>
</evidence>
<geneLocation type="plasmid" evidence="8 9">
    <name>pR132502</name>
</geneLocation>
<dbReference type="InterPro" id="IPR018117">
    <property type="entry name" value="C5_DNA_meth_AS"/>
</dbReference>
<dbReference type="HOGENOM" id="CLU_006958_2_1_5"/>
<dbReference type="AlphaFoldDB" id="C6B7M1"/>
<evidence type="ECO:0000256" key="1">
    <source>
        <dbReference type="ARBA" id="ARBA00011975"/>
    </source>
</evidence>
<dbReference type="KEGG" id="rlg:Rleg_7069"/>
<feature type="active site" evidence="7">
    <location>
        <position position="81"/>
    </location>
</feature>
<dbReference type="PROSITE" id="PS51679">
    <property type="entry name" value="SAM_MT_C5"/>
    <property type="match status" value="1"/>
</dbReference>
<accession>C6B7M1</accession>
<proteinExistence type="inferred from homology"/>
<keyword evidence="3 7" id="KW-0808">Transferase</keyword>
<evidence type="ECO:0000256" key="2">
    <source>
        <dbReference type="ARBA" id="ARBA00022603"/>
    </source>
</evidence>
<dbReference type="PROSITE" id="PS00094">
    <property type="entry name" value="C5_MTASE_1"/>
    <property type="match status" value="1"/>
</dbReference>
<dbReference type="GO" id="GO:0044027">
    <property type="term" value="P:negative regulation of gene expression via chromosomal CpG island methylation"/>
    <property type="evidence" value="ECO:0007669"/>
    <property type="project" value="TreeGrafter"/>
</dbReference>
<dbReference type="GO" id="GO:0032259">
    <property type="term" value="P:methylation"/>
    <property type="evidence" value="ECO:0007669"/>
    <property type="project" value="UniProtKB-KW"/>
</dbReference>
<dbReference type="Proteomes" id="UP000002256">
    <property type="component" value="Plasmid pR132502"/>
</dbReference>
<evidence type="ECO:0000313" key="9">
    <source>
        <dbReference type="Proteomes" id="UP000002256"/>
    </source>
</evidence>
<organism evidence="8 9">
    <name type="scientific">Rhizobium leguminosarum bv. trifolii (strain WSM1325)</name>
    <dbReference type="NCBI Taxonomy" id="395491"/>
    <lineage>
        <taxon>Bacteria</taxon>
        <taxon>Pseudomonadati</taxon>
        <taxon>Pseudomonadota</taxon>
        <taxon>Alphaproteobacteria</taxon>
        <taxon>Hyphomicrobiales</taxon>
        <taxon>Rhizobiaceae</taxon>
        <taxon>Rhizobium/Agrobacterium group</taxon>
        <taxon>Rhizobium</taxon>
    </lineage>
</organism>
<keyword evidence="4 7" id="KW-0949">S-adenosyl-L-methionine</keyword>
<dbReference type="PRINTS" id="PR00105">
    <property type="entry name" value="C5METTRFRASE"/>
</dbReference>
<comment type="catalytic activity">
    <reaction evidence="6">
        <text>a 2'-deoxycytidine in DNA + S-adenosyl-L-methionine = a 5-methyl-2'-deoxycytidine in DNA + S-adenosyl-L-homocysteine + H(+)</text>
        <dbReference type="Rhea" id="RHEA:13681"/>
        <dbReference type="Rhea" id="RHEA-COMP:11369"/>
        <dbReference type="Rhea" id="RHEA-COMP:11370"/>
        <dbReference type="ChEBI" id="CHEBI:15378"/>
        <dbReference type="ChEBI" id="CHEBI:57856"/>
        <dbReference type="ChEBI" id="CHEBI:59789"/>
        <dbReference type="ChEBI" id="CHEBI:85452"/>
        <dbReference type="ChEBI" id="CHEBI:85454"/>
        <dbReference type="EC" id="2.1.1.37"/>
    </reaction>
</comment>
<reference evidence="8 9" key="1">
    <citation type="journal article" date="2010" name="Stand. Genomic Sci.">
        <title>Complete genome sequence of Rhizobium leguminosarum bv. trifolii strain WSM1325, an effective microsymbiont of annual Mediterranean clovers.</title>
        <authorList>
            <person name="Reeve W."/>
            <person name="O'Hara G."/>
            <person name="Chain P."/>
            <person name="Ardley J."/>
            <person name="Brau L."/>
            <person name="Nandesena K."/>
            <person name="Tiwari R."/>
            <person name="Copeland A."/>
            <person name="Nolan M."/>
            <person name="Han C."/>
            <person name="Brettin T."/>
            <person name="Land M."/>
            <person name="Ovchinikova G."/>
            <person name="Ivanova N."/>
            <person name="Mavromatis K."/>
            <person name="Markowitz V."/>
            <person name="Kyrpides N."/>
            <person name="Melino V."/>
            <person name="Denton M."/>
            <person name="Yates R."/>
            <person name="Howieson J."/>
        </authorList>
    </citation>
    <scope>NUCLEOTIDE SEQUENCE [LARGE SCALE GENOMIC DNA]</scope>
    <source>
        <strain evidence="9">WSM1325</strain>
        <plasmid evidence="9">Plasmid pR132502</plasmid>
    </source>
</reference>
<evidence type="ECO:0000313" key="8">
    <source>
        <dbReference type="EMBL" id="ACS60079.1"/>
    </source>
</evidence>
<dbReference type="GO" id="GO:0009307">
    <property type="term" value="P:DNA restriction-modification system"/>
    <property type="evidence" value="ECO:0007669"/>
    <property type="project" value="UniProtKB-KW"/>
</dbReference>
<comment type="similarity">
    <text evidence="7">Belongs to the class I-like SAM-binding methyltransferase superfamily. C5-methyltransferase family.</text>
</comment>
<dbReference type="REBASE" id="21040">
    <property type="entry name" value="M.Rle1325ORF7069P"/>
</dbReference>
<evidence type="ECO:0000256" key="5">
    <source>
        <dbReference type="ARBA" id="ARBA00022747"/>
    </source>
</evidence>
<name>C6B7M1_RHILS</name>
<evidence type="ECO:0000256" key="4">
    <source>
        <dbReference type="ARBA" id="ARBA00022691"/>
    </source>
</evidence>
<sequence>MRAIELFAGAGGLGMGVSRAGFTPQAVVEWDRWCCDTIRENREKGIASLAGWPMPIEGDVRGVNFRGFEGKLDLVTGGPPCQPFSLGGKHQAHADRRDMWPEAVRAVRETRPRAFIFENVKGLTRESFATYVSHIVLQMTYPDIVAKSEEGWEGHLQRLERHHTSRRRVTGLEYRVVYRVLNAANHGVPQRRERVVFVGFRSDLDIKWAFPAETHSLDALLWDQVHGDYWDRHRVRKADRNIGDRYRQRAARLGQQPDTLPWRTTRDAIADLPDPEREPKQSMTYLNHRFQPGARSYPGHTGSPLDEPAKTLKAGVHGVPGGENMLLRPDGSVRYFTVRESARLQTFPDDFRLHGSWSEAMRQLGNAVPVELAHVVASSVNAHLQFKASGIAA</sequence>